<comment type="caution">
    <text evidence="4">The sequence shown here is derived from an EMBL/GenBank/DDBJ whole genome shotgun (WGS) entry which is preliminary data.</text>
</comment>
<protein>
    <recommendedName>
        <fullName evidence="3">CS domain-containing protein</fullName>
    </recommendedName>
</protein>
<dbReference type="FunFam" id="2.60.40.790:FF:000013">
    <property type="entry name" value="Very-long-chain (3R)-3-hydroxyacyl-CoA dehydratase"/>
    <property type="match status" value="1"/>
</dbReference>
<dbReference type="Pfam" id="PF04969">
    <property type="entry name" value="CS"/>
    <property type="match status" value="1"/>
</dbReference>
<dbReference type="AlphaFoldDB" id="A0A8S1IXK4"/>
<dbReference type="PANTHER" id="PTHR22932">
    <property type="entry name" value="TELOMERASE-BINDING PROTEIN P23 HSP90 CO-CHAPERONE"/>
    <property type="match status" value="1"/>
</dbReference>
<dbReference type="GO" id="GO:0101031">
    <property type="term" value="C:protein folding chaperone complex"/>
    <property type="evidence" value="ECO:0007669"/>
    <property type="project" value="UniProtKB-ARBA"/>
</dbReference>
<reference evidence="4" key="1">
    <citation type="submission" date="2020-12" db="EMBL/GenBank/DDBJ databases">
        <authorList>
            <person name="Iha C."/>
        </authorList>
    </citation>
    <scope>NUCLEOTIDE SEQUENCE</scope>
</reference>
<feature type="domain" description="CS" evidence="3">
    <location>
        <begin position="5"/>
        <end position="101"/>
    </location>
</feature>
<organism evidence="4 5">
    <name type="scientific">Ostreobium quekettii</name>
    <dbReference type="NCBI Taxonomy" id="121088"/>
    <lineage>
        <taxon>Eukaryota</taxon>
        <taxon>Viridiplantae</taxon>
        <taxon>Chlorophyta</taxon>
        <taxon>core chlorophytes</taxon>
        <taxon>Ulvophyceae</taxon>
        <taxon>TCBD clade</taxon>
        <taxon>Bryopsidales</taxon>
        <taxon>Ostreobineae</taxon>
        <taxon>Ostreobiaceae</taxon>
        <taxon>Ostreobium</taxon>
    </lineage>
</organism>
<dbReference type="GO" id="GO:0051131">
    <property type="term" value="P:chaperone-mediated protein complex assembly"/>
    <property type="evidence" value="ECO:0007669"/>
    <property type="project" value="TreeGrafter"/>
</dbReference>
<dbReference type="Gene3D" id="2.60.40.790">
    <property type="match status" value="1"/>
</dbReference>
<dbReference type="InterPro" id="IPR008978">
    <property type="entry name" value="HSP20-like_chaperone"/>
</dbReference>
<name>A0A8S1IXK4_9CHLO</name>
<evidence type="ECO:0000259" key="3">
    <source>
        <dbReference type="PROSITE" id="PS51203"/>
    </source>
</evidence>
<sequence>MAQAVAHPPVLWAQRQDCLYVTIDLQDCQAPKVDVQNNDTDKFGVLKFSGSVAGPEGAEKYAFELELSGEVKPEETKISATPRHVFVVIFKKEAGYWDRLQRKAGKLTYLKVDWNKWMDEDDMEDSKDPFDLSAIENFTGMDGMGEGDEDSDDDGEEPPPLEGANGAGESSGGKEAEGGS</sequence>
<comment type="similarity">
    <text evidence="1">Belongs to the p23/wos2 family.</text>
</comment>
<dbReference type="SUPFAM" id="SSF49764">
    <property type="entry name" value="HSP20-like chaperones"/>
    <property type="match status" value="1"/>
</dbReference>
<evidence type="ECO:0000313" key="5">
    <source>
        <dbReference type="Proteomes" id="UP000708148"/>
    </source>
</evidence>
<dbReference type="GO" id="GO:0005829">
    <property type="term" value="C:cytosol"/>
    <property type="evidence" value="ECO:0007669"/>
    <property type="project" value="TreeGrafter"/>
</dbReference>
<evidence type="ECO:0000256" key="2">
    <source>
        <dbReference type="SAM" id="MobiDB-lite"/>
    </source>
</evidence>
<dbReference type="PROSITE" id="PS51203">
    <property type="entry name" value="CS"/>
    <property type="match status" value="1"/>
</dbReference>
<feature type="region of interest" description="Disordered" evidence="2">
    <location>
        <begin position="136"/>
        <end position="180"/>
    </location>
</feature>
<dbReference type="OrthoDB" id="1564555at2759"/>
<proteinExistence type="inferred from homology"/>
<dbReference type="InterPro" id="IPR045250">
    <property type="entry name" value="p23-like"/>
</dbReference>
<dbReference type="PANTHER" id="PTHR22932:SF1">
    <property type="entry name" value="CO-CHAPERONE PROTEIN DAF-41"/>
    <property type="match status" value="1"/>
</dbReference>
<dbReference type="GO" id="GO:0005634">
    <property type="term" value="C:nucleus"/>
    <property type="evidence" value="ECO:0007669"/>
    <property type="project" value="TreeGrafter"/>
</dbReference>
<evidence type="ECO:0000256" key="1">
    <source>
        <dbReference type="ARBA" id="ARBA00025733"/>
    </source>
</evidence>
<feature type="compositionally biased region" description="Acidic residues" evidence="2">
    <location>
        <begin position="145"/>
        <end position="159"/>
    </location>
</feature>
<dbReference type="InterPro" id="IPR007052">
    <property type="entry name" value="CS_dom"/>
</dbReference>
<gene>
    <name evidence="4" type="ORF">OSTQU699_LOCUS3946</name>
</gene>
<dbReference type="GO" id="GO:0051879">
    <property type="term" value="F:Hsp90 protein binding"/>
    <property type="evidence" value="ECO:0007669"/>
    <property type="project" value="InterPro"/>
</dbReference>
<accession>A0A8S1IXK4</accession>
<keyword evidence="5" id="KW-1185">Reference proteome</keyword>
<dbReference type="Proteomes" id="UP000708148">
    <property type="component" value="Unassembled WGS sequence"/>
</dbReference>
<dbReference type="GO" id="GO:0006457">
    <property type="term" value="P:protein folding"/>
    <property type="evidence" value="ECO:0007669"/>
    <property type="project" value="TreeGrafter"/>
</dbReference>
<dbReference type="GO" id="GO:0051087">
    <property type="term" value="F:protein-folding chaperone binding"/>
    <property type="evidence" value="ECO:0007669"/>
    <property type="project" value="TreeGrafter"/>
</dbReference>
<dbReference type="CDD" id="cd06465">
    <property type="entry name" value="p23_hB-ind1_like"/>
    <property type="match status" value="1"/>
</dbReference>
<evidence type="ECO:0000313" key="4">
    <source>
        <dbReference type="EMBL" id="CAD7698585.1"/>
    </source>
</evidence>
<dbReference type="EMBL" id="CAJHUC010000854">
    <property type="protein sequence ID" value="CAD7698585.1"/>
    <property type="molecule type" value="Genomic_DNA"/>
</dbReference>